<protein>
    <submittedName>
        <fullName evidence="1">Uncharacterized protein</fullName>
    </submittedName>
</protein>
<name>A0A4C1TLY1_EUMVA</name>
<sequence>MPSAMTLCVMADELCDKAGRERFCIGIRFYDECKNMIREEFLGFVELIAMDVNTIASETGNAAAARKSAYQLHCAATKSVFIIYVALISKYSDILDPIANAS</sequence>
<keyword evidence="2" id="KW-1185">Reference proteome</keyword>
<gene>
    <name evidence="1" type="ORF">EVAR_6706_1</name>
</gene>
<dbReference type="EMBL" id="BGZK01000068">
    <property type="protein sequence ID" value="GBP15065.1"/>
    <property type="molecule type" value="Genomic_DNA"/>
</dbReference>
<comment type="caution">
    <text evidence="1">The sequence shown here is derived from an EMBL/GenBank/DDBJ whole genome shotgun (WGS) entry which is preliminary data.</text>
</comment>
<dbReference type="OrthoDB" id="7413810at2759"/>
<accession>A0A4C1TLY1</accession>
<dbReference type="AlphaFoldDB" id="A0A4C1TLY1"/>
<evidence type="ECO:0000313" key="2">
    <source>
        <dbReference type="Proteomes" id="UP000299102"/>
    </source>
</evidence>
<organism evidence="1 2">
    <name type="scientific">Eumeta variegata</name>
    <name type="common">Bagworm moth</name>
    <name type="synonym">Eumeta japonica</name>
    <dbReference type="NCBI Taxonomy" id="151549"/>
    <lineage>
        <taxon>Eukaryota</taxon>
        <taxon>Metazoa</taxon>
        <taxon>Ecdysozoa</taxon>
        <taxon>Arthropoda</taxon>
        <taxon>Hexapoda</taxon>
        <taxon>Insecta</taxon>
        <taxon>Pterygota</taxon>
        <taxon>Neoptera</taxon>
        <taxon>Endopterygota</taxon>
        <taxon>Lepidoptera</taxon>
        <taxon>Glossata</taxon>
        <taxon>Ditrysia</taxon>
        <taxon>Tineoidea</taxon>
        <taxon>Psychidae</taxon>
        <taxon>Oiketicinae</taxon>
        <taxon>Eumeta</taxon>
    </lineage>
</organism>
<dbReference type="Proteomes" id="UP000299102">
    <property type="component" value="Unassembled WGS sequence"/>
</dbReference>
<proteinExistence type="predicted"/>
<reference evidence="1 2" key="1">
    <citation type="journal article" date="2019" name="Commun. Biol.">
        <title>The bagworm genome reveals a unique fibroin gene that provides high tensile strength.</title>
        <authorList>
            <person name="Kono N."/>
            <person name="Nakamura H."/>
            <person name="Ohtoshi R."/>
            <person name="Tomita M."/>
            <person name="Numata K."/>
            <person name="Arakawa K."/>
        </authorList>
    </citation>
    <scope>NUCLEOTIDE SEQUENCE [LARGE SCALE GENOMIC DNA]</scope>
</reference>
<evidence type="ECO:0000313" key="1">
    <source>
        <dbReference type="EMBL" id="GBP15065.1"/>
    </source>
</evidence>